<organism evidence="1 2">
    <name type="scientific">Neisseria animalis</name>
    <dbReference type="NCBI Taxonomy" id="492"/>
    <lineage>
        <taxon>Bacteria</taxon>
        <taxon>Pseudomonadati</taxon>
        <taxon>Pseudomonadota</taxon>
        <taxon>Betaproteobacteria</taxon>
        <taxon>Neisseriales</taxon>
        <taxon>Neisseriaceae</taxon>
        <taxon>Neisseria</taxon>
    </lineage>
</organism>
<protein>
    <submittedName>
        <fullName evidence="1">Uncharacterized protein</fullName>
    </submittedName>
</protein>
<evidence type="ECO:0000313" key="1">
    <source>
        <dbReference type="EMBL" id="QEY24072.1"/>
    </source>
</evidence>
<sequence length="83" mass="9572">MTIRSFGRTEEAVCKFPVSGAKDETFAKNRKRTKTDCRGGFYTRPKIEHLESYHFKKPKRADVKPAPASPCHEFCKGLRLRRA</sequence>
<keyword evidence="2" id="KW-1185">Reference proteome</keyword>
<dbReference type="Proteomes" id="UP000325536">
    <property type="component" value="Chromosome"/>
</dbReference>
<dbReference type="KEGG" id="naq:D0T90_05825"/>
<accession>A0A5P3MR52</accession>
<dbReference type="AlphaFoldDB" id="A0A5P3MR52"/>
<name>A0A5P3MR52_NEIAN</name>
<proteinExistence type="predicted"/>
<reference evidence="1 2" key="1">
    <citation type="submission" date="2018-08" db="EMBL/GenBank/DDBJ databases">
        <title>Neisseria animalis ATCC 49930 complete genome.</title>
        <authorList>
            <person name="Veseli I.A."/>
            <person name="Mascarenhas dos Santos A.C."/>
            <person name="Buttler R."/>
            <person name="Pombert J.-F."/>
        </authorList>
    </citation>
    <scope>NUCLEOTIDE SEQUENCE [LARGE SCALE GENOMIC DNA]</scope>
    <source>
        <strain evidence="1 2">ATCC 49930</strain>
    </source>
</reference>
<gene>
    <name evidence="1" type="ORF">D0T90_05825</name>
</gene>
<evidence type="ECO:0000313" key="2">
    <source>
        <dbReference type="Proteomes" id="UP000325536"/>
    </source>
</evidence>
<dbReference type="EMBL" id="CP031699">
    <property type="protein sequence ID" value="QEY24072.1"/>
    <property type="molecule type" value="Genomic_DNA"/>
</dbReference>